<dbReference type="EC" id="2.5.1.47" evidence="3"/>
<dbReference type="PROSITE" id="PS00901">
    <property type="entry name" value="CYS_SYNTHASE"/>
    <property type="match status" value="1"/>
</dbReference>
<evidence type="ECO:0000256" key="2">
    <source>
        <dbReference type="ARBA" id="ARBA00004962"/>
    </source>
</evidence>
<protein>
    <recommendedName>
        <fullName evidence="3">cysteine synthase</fullName>
        <ecNumber evidence="3">2.5.1.47</ecNumber>
    </recommendedName>
</protein>
<sequence>MKKFLINPKYNMNRNRETLKKVEKPACGFNTTLLSAIGNTPLLNLGDGIFAKAEFMNPSGSIKARMANYMIERAEEKRLLKPSDTIVEATSGNTGNALSMIAAIKGYKIIVMIPEGYSSERVQISKGYGAEIRFVGHFQVNDARAAAIALGQQNGFYCPAQFDNEWNVEENREELGREIISQIPEGFKFDAIVQGVGTGGTLIGVSQALREWHNPNIKVFAMEPTESQTLECCIVADHKIEGISDGFVPTIYQRHRNEIDEIISVDSDVAIEEARKIAYERGLFVGPSSGANFWAAHKIKRDNPSIKTVLTLLCDRGEKYLSLMYPL</sequence>
<evidence type="ECO:0000313" key="8">
    <source>
        <dbReference type="Proteomes" id="UP000243679"/>
    </source>
</evidence>
<dbReference type="InterPro" id="IPR036052">
    <property type="entry name" value="TrpB-like_PALP_sf"/>
</dbReference>
<dbReference type="InterPro" id="IPR001926">
    <property type="entry name" value="TrpB-like_PALP"/>
</dbReference>
<comment type="pathway">
    <text evidence="2">Amino-acid biosynthesis; L-cysteine biosynthesis; L-cysteine from L-serine: step 2/2.</text>
</comment>
<dbReference type="Pfam" id="PF00291">
    <property type="entry name" value="PALP"/>
    <property type="match status" value="1"/>
</dbReference>
<evidence type="ECO:0000256" key="4">
    <source>
        <dbReference type="ARBA" id="ARBA00022898"/>
    </source>
</evidence>
<feature type="domain" description="Tryptophan synthase beta chain-like PALP" evidence="6">
    <location>
        <begin position="35"/>
        <end position="315"/>
    </location>
</feature>
<dbReference type="Gene3D" id="3.40.50.1100">
    <property type="match status" value="2"/>
</dbReference>
<dbReference type="InterPro" id="IPR001216">
    <property type="entry name" value="P-phosphate_BS"/>
</dbReference>
<evidence type="ECO:0000313" key="7">
    <source>
        <dbReference type="EMBL" id="BAW79509.1"/>
    </source>
</evidence>
<dbReference type="RefSeq" id="WP_231910519.1">
    <property type="nucleotide sequence ID" value="NZ_AP014836.1"/>
</dbReference>
<proteinExistence type="predicted"/>
<evidence type="ECO:0000259" key="6">
    <source>
        <dbReference type="Pfam" id="PF00291"/>
    </source>
</evidence>
<dbReference type="InterPro" id="IPR050214">
    <property type="entry name" value="Cys_Synth/Cystath_Beta-Synth"/>
</dbReference>
<evidence type="ECO:0000256" key="1">
    <source>
        <dbReference type="ARBA" id="ARBA00001933"/>
    </source>
</evidence>
<name>A0A1Q2SK63_9GAMM</name>
<accession>A0A1Q2SK63</accession>
<reference evidence="7 8" key="1">
    <citation type="journal article" date="2017" name="ISME J.">
        <title>An acid-tolerant ammonia-oxidizing ?-proteobacterium from soil.</title>
        <authorList>
            <person name="Hayatsu M."/>
            <person name="Tago K."/>
            <person name="Uchiyama I."/>
            <person name="Toyoda A."/>
            <person name="Wang Y."/>
            <person name="Shimomura Y."/>
            <person name="Okubo T."/>
            <person name="Kurisu F."/>
            <person name="Hirono Y."/>
            <person name="Nonaka K."/>
            <person name="Akiyama H."/>
            <person name="Itoh T."/>
            <person name="Takami H."/>
        </authorList>
    </citation>
    <scope>NUCLEOTIDE SEQUENCE [LARGE SCALE GENOMIC DNA]</scope>
    <source>
        <strain evidence="7 8">TAO100</strain>
    </source>
</reference>
<evidence type="ECO:0000256" key="5">
    <source>
        <dbReference type="ARBA" id="ARBA00047931"/>
    </source>
</evidence>
<dbReference type="GO" id="GO:0004124">
    <property type="term" value="F:cysteine synthase activity"/>
    <property type="evidence" value="ECO:0007669"/>
    <property type="project" value="UniProtKB-EC"/>
</dbReference>
<dbReference type="CDD" id="cd01561">
    <property type="entry name" value="CBS_like"/>
    <property type="match status" value="1"/>
</dbReference>
<evidence type="ECO:0000256" key="3">
    <source>
        <dbReference type="ARBA" id="ARBA00012681"/>
    </source>
</evidence>
<dbReference type="PANTHER" id="PTHR10314">
    <property type="entry name" value="CYSTATHIONINE BETA-SYNTHASE"/>
    <property type="match status" value="1"/>
</dbReference>
<keyword evidence="4" id="KW-0663">Pyridoxal phosphate</keyword>
<dbReference type="EMBL" id="AP014836">
    <property type="protein sequence ID" value="BAW79509.1"/>
    <property type="molecule type" value="Genomic_DNA"/>
</dbReference>
<comment type="cofactor">
    <cofactor evidence="1">
        <name>pyridoxal 5'-phosphate</name>
        <dbReference type="ChEBI" id="CHEBI:597326"/>
    </cofactor>
</comment>
<keyword evidence="8" id="KW-1185">Reference proteome</keyword>
<dbReference type="Proteomes" id="UP000243679">
    <property type="component" value="Chromosome"/>
</dbReference>
<dbReference type="AlphaFoldDB" id="A0A1Q2SK63"/>
<gene>
    <name evidence="7" type="ORF">TAO_0139</name>
</gene>
<dbReference type="SUPFAM" id="SSF53686">
    <property type="entry name" value="Tryptophan synthase beta subunit-like PLP-dependent enzymes"/>
    <property type="match status" value="1"/>
</dbReference>
<organism evidence="7 8">
    <name type="scientific">Candidatus Nitrosoglobus terrae</name>
    <dbReference type="NCBI Taxonomy" id="1630141"/>
    <lineage>
        <taxon>Bacteria</taxon>
        <taxon>Pseudomonadati</taxon>
        <taxon>Pseudomonadota</taxon>
        <taxon>Gammaproteobacteria</taxon>
        <taxon>Chromatiales</taxon>
        <taxon>Chromatiaceae</taxon>
        <taxon>Candidatus Nitrosoglobus</taxon>
    </lineage>
</organism>
<dbReference type="GO" id="GO:0006535">
    <property type="term" value="P:cysteine biosynthetic process from serine"/>
    <property type="evidence" value="ECO:0007669"/>
    <property type="project" value="InterPro"/>
</dbReference>
<dbReference type="KEGG" id="ntt:TAO_0139"/>
<comment type="catalytic activity">
    <reaction evidence="5">
        <text>O-acetyl-L-serine + hydrogen sulfide = L-cysteine + acetate</text>
        <dbReference type="Rhea" id="RHEA:14829"/>
        <dbReference type="ChEBI" id="CHEBI:29919"/>
        <dbReference type="ChEBI" id="CHEBI:30089"/>
        <dbReference type="ChEBI" id="CHEBI:35235"/>
        <dbReference type="ChEBI" id="CHEBI:58340"/>
        <dbReference type="EC" id="2.5.1.47"/>
    </reaction>
</comment>